<keyword evidence="3" id="KW-1185">Reference proteome</keyword>
<reference evidence="2 3" key="1">
    <citation type="submission" date="2024-02" db="EMBL/GenBank/DDBJ databases">
        <authorList>
            <person name="Chen Y."/>
            <person name="Shah S."/>
            <person name="Dougan E. K."/>
            <person name="Thang M."/>
            <person name="Chan C."/>
        </authorList>
    </citation>
    <scope>NUCLEOTIDE SEQUENCE [LARGE SCALE GENOMIC DNA]</scope>
</reference>
<keyword evidence="1" id="KW-1133">Transmembrane helix</keyword>
<evidence type="ECO:0000313" key="3">
    <source>
        <dbReference type="Proteomes" id="UP001642464"/>
    </source>
</evidence>
<protein>
    <submittedName>
        <fullName evidence="2">Multidrug resistance protein MdtL</fullName>
    </submittedName>
</protein>
<dbReference type="EMBL" id="CAXAMM010038585">
    <property type="protein sequence ID" value="CAK9079275.1"/>
    <property type="molecule type" value="Genomic_DNA"/>
</dbReference>
<comment type="caution">
    <text evidence="2">The sequence shown here is derived from an EMBL/GenBank/DDBJ whole genome shotgun (WGS) entry which is preliminary data.</text>
</comment>
<proteinExistence type="predicted"/>
<gene>
    <name evidence="2" type="ORF">SCF082_LOCUS37830</name>
</gene>
<keyword evidence="1" id="KW-0472">Membrane</keyword>
<organism evidence="2 3">
    <name type="scientific">Durusdinium trenchii</name>
    <dbReference type="NCBI Taxonomy" id="1381693"/>
    <lineage>
        <taxon>Eukaryota</taxon>
        <taxon>Sar</taxon>
        <taxon>Alveolata</taxon>
        <taxon>Dinophyceae</taxon>
        <taxon>Suessiales</taxon>
        <taxon>Symbiodiniaceae</taxon>
        <taxon>Durusdinium</taxon>
    </lineage>
</organism>
<dbReference type="Proteomes" id="UP001642464">
    <property type="component" value="Unassembled WGS sequence"/>
</dbReference>
<evidence type="ECO:0000256" key="1">
    <source>
        <dbReference type="SAM" id="Phobius"/>
    </source>
</evidence>
<keyword evidence="1" id="KW-0812">Transmembrane</keyword>
<name>A0ABP0PTC9_9DINO</name>
<feature type="transmembrane region" description="Helical" evidence="1">
    <location>
        <begin position="162"/>
        <end position="179"/>
    </location>
</feature>
<evidence type="ECO:0000313" key="2">
    <source>
        <dbReference type="EMBL" id="CAK9079275.1"/>
    </source>
</evidence>
<sequence>MAWRRRPHARLGQEEVEKYETASDQAVEPEMKISIVRVKAQPRKHKVISYGYRKLIDGEVPEMYRFQYLPDPDLPEDLHPGVIPAGFSACVPVDQDMVYFHTREGDTGPEYQVVYTQPDPAGGDVPAHSMVLEWTNDVDAIWVEALQQLEDNAGLSEEFRAFGFHVDLIWVTVVWLLFVPTLRARKRHAWPALPLMEKETLEDFQALA</sequence>
<accession>A0ABP0PTC9</accession>